<dbReference type="RefSeq" id="WP_283231098.1">
    <property type="nucleotide sequence ID" value="NZ_JASGBQ010000016.1"/>
</dbReference>
<dbReference type="EMBL" id="JASGBQ010000016">
    <property type="protein sequence ID" value="MDI9242652.1"/>
    <property type="molecule type" value="Genomic_DNA"/>
</dbReference>
<dbReference type="Proteomes" id="UP001300383">
    <property type="component" value="Unassembled WGS sequence"/>
</dbReference>
<keyword evidence="3" id="KW-1185">Reference proteome</keyword>
<keyword evidence="1" id="KW-1133">Transmembrane helix</keyword>
<dbReference type="InterPro" id="IPR010540">
    <property type="entry name" value="CmpB_TMEM229"/>
</dbReference>
<dbReference type="AlphaFoldDB" id="A0AAP4EY89"/>
<feature type="transmembrane region" description="Helical" evidence="1">
    <location>
        <begin position="133"/>
        <end position="151"/>
    </location>
</feature>
<sequence length="207" mass="24101">MKGKNKKALTIHGQDIYVLGMMAALISFLGFLVENLWLAVTKGYINNRNMNAPFLLGYGMLVLVMYFMMGTPEHIHLPCRMQRKLTKQKRYVLYFLGAMLFVCVGEIVLGIVVEHLCGIEYWNYSKIPLHITKYTSIPTSAAFASMITVFMGRCFQPILHFVSRLDYRVMKVVSTVLIIVMLWDFWVSFGIMIKKKNFYLKWKIFLR</sequence>
<evidence type="ECO:0000313" key="2">
    <source>
        <dbReference type="EMBL" id="MDI9242652.1"/>
    </source>
</evidence>
<organism evidence="2 3">
    <name type="scientific">Fusibacillus kribbianus</name>
    <dbReference type="NCBI Taxonomy" id="3044208"/>
    <lineage>
        <taxon>Bacteria</taxon>
        <taxon>Bacillati</taxon>
        <taxon>Bacillota</taxon>
        <taxon>Clostridia</taxon>
        <taxon>Lachnospirales</taxon>
        <taxon>Lachnospiraceae</taxon>
        <taxon>Fusibacillus</taxon>
    </lineage>
</organism>
<feature type="transmembrane region" description="Helical" evidence="1">
    <location>
        <begin position="16"/>
        <end position="40"/>
    </location>
</feature>
<feature type="transmembrane region" description="Helical" evidence="1">
    <location>
        <begin position="52"/>
        <end position="70"/>
    </location>
</feature>
<proteinExistence type="predicted"/>
<protein>
    <submittedName>
        <fullName evidence="2">ABC transporter permease</fullName>
    </submittedName>
</protein>
<gene>
    <name evidence="2" type="ORF">QJ036_09235</name>
</gene>
<evidence type="ECO:0000256" key="1">
    <source>
        <dbReference type="SAM" id="Phobius"/>
    </source>
</evidence>
<name>A0AAP4EY89_9FIRM</name>
<keyword evidence="1" id="KW-0472">Membrane</keyword>
<accession>A0AAP4EY89</accession>
<feature type="transmembrane region" description="Helical" evidence="1">
    <location>
        <begin position="172"/>
        <end position="193"/>
    </location>
</feature>
<keyword evidence="1" id="KW-0812">Transmembrane</keyword>
<comment type="caution">
    <text evidence="2">The sequence shown here is derived from an EMBL/GenBank/DDBJ whole genome shotgun (WGS) entry which is preliminary data.</text>
</comment>
<evidence type="ECO:0000313" key="3">
    <source>
        <dbReference type="Proteomes" id="UP001300383"/>
    </source>
</evidence>
<dbReference type="Pfam" id="PF06541">
    <property type="entry name" value="ABC_trans_CmpB"/>
    <property type="match status" value="1"/>
</dbReference>
<feature type="transmembrane region" description="Helical" evidence="1">
    <location>
        <begin position="91"/>
        <end position="113"/>
    </location>
</feature>
<reference evidence="2 3" key="1">
    <citation type="submission" date="2023-05" db="EMBL/GenBank/DDBJ databases">
        <title>[ruminococcus] sp. nov., isolated from a pig farm feces dump.</title>
        <authorList>
            <person name="Chang Y.-H."/>
        </authorList>
    </citation>
    <scope>NUCLEOTIDE SEQUENCE [LARGE SCALE GENOMIC DNA]</scope>
    <source>
        <strain evidence="2 3">YH-rum2234</strain>
    </source>
</reference>